<evidence type="ECO:0000256" key="5">
    <source>
        <dbReference type="ARBA" id="ARBA00023295"/>
    </source>
</evidence>
<dbReference type="AlphaFoldDB" id="A0AAJ0JR51"/>
<dbReference type="PANTHER" id="PTHR46323:SF2">
    <property type="entry name" value="BETA-GALACTOSIDASE"/>
    <property type="match status" value="1"/>
</dbReference>
<protein>
    <recommendedName>
        <fullName evidence="3 7">Beta-galactosidase</fullName>
        <ecNumber evidence="3 7">3.2.1.23</ecNumber>
    </recommendedName>
    <alternativeName>
        <fullName evidence="6 7">Lactase</fullName>
    </alternativeName>
</protein>
<evidence type="ECO:0000256" key="2">
    <source>
        <dbReference type="ARBA" id="ARBA00007401"/>
    </source>
</evidence>
<dbReference type="GO" id="GO:0004565">
    <property type="term" value="F:beta-galactosidase activity"/>
    <property type="evidence" value="ECO:0007669"/>
    <property type="project" value="UniProtKB-EC"/>
</dbReference>
<dbReference type="EC" id="3.2.1.23" evidence="3 7"/>
<dbReference type="PRINTS" id="PR00132">
    <property type="entry name" value="GLHYDRLASE2"/>
</dbReference>
<dbReference type="GO" id="GO:0030246">
    <property type="term" value="F:carbohydrate binding"/>
    <property type="evidence" value="ECO:0007669"/>
    <property type="project" value="InterPro"/>
</dbReference>
<evidence type="ECO:0000256" key="4">
    <source>
        <dbReference type="ARBA" id="ARBA00022801"/>
    </source>
</evidence>
<dbReference type="Pfam" id="PF02836">
    <property type="entry name" value="Glyco_hydro_2_C"/>
    <property type="match status" value="1"/>
</dbReference>
<dbReference type="Gene3D" id="3.20.20.80">
    <property type="entry name" value="Glycosidases"/>
    <property type="match status" value="1"/>
</dbReference>
<dbReference type="Pfam" id="PF02837">
    <property type="entry name" value="Glyco_hydro_2_N"/>
    <property type="match status" value="1"/>
</dbReference>
<dbReference type="InterPro" id="IPR017853">
    <property type="entry name" value="GH"/>
</dbReference>
<dbReference type="GO" id="GO:0009341">
    <property type="term" value="C:beta-galactosidase complex"/>
    <property type="evidence" value="ECO:0007669"/>
    <property type="project" value="InterPro"/>
</dbReference>
<keyword evidence="5 7" id="KW-0326">Glycosidase</keyword>
<dbReference type="Proteomes" id="UP000033530">
    <property type="component" value="Unassembled WGS sequence"/>
</dbReference>
<dbReference type="Gene3D" id="2.60.120.260">
    <property type="entry name" value="Galactose-binding domain-like"/>
    <property type="match status" value="1"/>
</dbReference>
<dbReference type="InterPro" id="IPR014718">
    <property type="entry name" value="GH-type_carb-bd"/>
</dbReference>
<accession>A0AAJ0JR51</accession>
<comment type="similarity">
    <text evidence="2 7">Belongs to the glycosyl hydrolase 2 family.</text>
</comment>
<dbReference type="InterPro" id="IPR004199">
    <property type="entry name" value="B-gal_small/dom_5"/>
</dbReference>
<dbReference type="InterPro" id="IPR006103">
    <property type="entry name" value="Glyco_hydro_2_cat"/>
</dbReference>
<dbReference type="SUPFAM" id="SSF49303">
    <property type="entry name" value="beta-Galactosidase/glucuronidase domain"/>
    <property type="match status" value="1"/>
</dbReference>
<reference evidence="9 10" key="1">
    <citation type="submission" date="2015-03" db="EMBL/GenBank/DDBJ databases">
        <title>Draft Genome Sequence of S. carnosus subsp. utilis LTH 7013, Isolated from South Tirolean Ham.</title>
        <authorList>
            <person name="Mueller A."/>
            <person name="Huptas C."/>
            <person name="Wenning M."/>
            <person name="Weiss A."/>
            <person name="Schmidt H."/>
        </authorList>
    </citation>
    <scope>NUCLEOTIDE SEQUENCE [LARGE SCALE GENOMIC DNA]</scope>
    <source>
        <strain evidence="9 10">LTH7013</strain>
    </source>
</reference>
<evidence type="ECO:0000256" key="7">
    <source>
        <dbReference type="RuleBase" id="RU361154"/>
    </source>
</evidence>
<dbReference type="InterPro" id="IPR050347">
    <property type="entry name" value="Bact_Beta-galactosidase"/>
</dbReference>
<dbReference type="SUPFAM" id="SSF74650">
    <property type="entry name" value="Galactose mutarotase-like"/>
    <property type="match status" value="1"/>
</dbReference>
<dbReference type="EMBL" id="LAIU01000002">
    <property type="protein sequence ID" value="KKB25906.1"/>
    <property type="molecule type" value="Genomic_DNA"/>
</dbReference>
<dbReference type="GO" id="GO:0005990">
    <property type="term" value="P:lactose catabolic process"/>
    <property type="evidence" value="ECO:0007669"/>
    <property type="project" value="TreeGrafter"/>
</dbReference>
<dbReference type="Gene3D" id="2.70.98.10">
    <property type="match status" value="1"/>
</dbReference>
<feature type="domain" description="Beta galactosidase small chain/" evidence="8">
    <location>
        <begin position="731"/>
        <end position="999"/>
    </location>
</feature>
<evidence type="ECO:0000259" key="8">
    <source>
        <dbReference type="SMART" id="SM01038"/>
    </source>
</evidence>
<dbReference type="RefSeq" id="WP_046099688.1">
    <property type="nucleotide sequence ID" value="NZ_CP015552.1"/>
</dbReference>
<comment type="caution">
    <text evidence="9">The sequence shown here is derived from an EMBL/GenBank/DDBJ whole genome shotgun (WGS) entry which is preliminary data.</text>
</comment>
<dbReference type="Gene3D" id="2.60.40.10">
    <property type="entry name" value="Immunoglobulins"/>
    <property type="match status" value="1"/>
</dbReference>
<comment type="catalytic activity">
    <reaction evidence="1 7">
        <text>Hydrolysis of terminal non-reducing beta-D-galactose residues in beta-D-galactosides.</text>
        <dbReference type="EC" id="3.2.1.23"/>
    </reaction>
</comment>
<dbReference type="SUPFAM" id="SSF51445">
    <property type="entry name" value="(Trans)glycosidases"/>
    <property type="match status" value="1"/>
</dbReference>
<proteinExistence type="inferred from homology"/>
<dbReference type="SUPFAM" id="SSF49785">
    <property type="entry name" value="Galactose-binding domain-like"/>
    <property type="match status" value="1"/>
</dbReference>
<gene>
    <name evidence="9" type="ORF">VV61_04935</name>
</gene>
<dbReference type="SMART" id="SM01038">
    <property type="entry name" value="Bgal_small_N"/>
    <property type="match status" value="1"/>
</dbReference>
<evidence type="ECO:0000313" key="9">
    <source>
        <dbReference type="EMBL" id="KKB25906.1"/>
    </source>
</evidence>
<organism evidence="9 10">
    <name type="scientific">Staphylococcus carnosus</name>
    <dbReference type="NCBI Taxonomy" id="1281"/>
    <lineage>
        <taxon>Bacteria</taxon>
        <taxon>Bacillati</taxon>
        <taxon>Bacillota</taxon>
        <taxon>Bacilli</taxon>
        <taxon>Bacillales</taxon>
        <taxon>Staphylococcaceae</taxon>
        <taxon>Staphylococcus</taxon>
    </lineage>
</organism>
<evidence type="ECO:0000256" key="1">
    <source>
        <dbReference type="ARBA" id="ARBA00001412"/>
    </source>
</evidence>
<dbReference type="InterPro" id="IPR006104">
    <property type="entry name" value="Glyco_hydro_2_N"/>
</dbReference>
<dbReference type="InterPro" id="IPR036156">
    <property type="entry name" value="Beta-gal/glucu_dom_sf"/>
</dbReference>
<dbReference type="PROSITE" id="PS00719">
    <property type="entry name" value="GLYCOSYL_HYDROL_F2_1"/>
    <property type="match status" value="1"/>
</dbReference>
<sequence length="1004" mass="116499">MKLDLHYNLKQLHVNTLPYTNYFVPYHRKTEVHDNKKDLDKACVTPLNGDWNFDYYESVKEYEAASTKKSKGELPVPGVWNLFGYDQIQYVNIKYPIPFDPPNVPEENPCGLYRRQFELNKLYKKKERQYILNFDGVSSAYYVWVNQKFVGYSQVSHSISRFDITDFVKGGRNSIAVLVVKYSDGTYLEDQDMFRHSGIFRDVYIVERPEARIEDFKIDTKVDTVENTGEILIDIRKIAGDPSIEYALYNPNKKVIKRGEVGDERQIVIPLSQPELWSAETPNLYTLYLITKDEVIKQKIGVREVKIEDQQLWINGQSVKLRGVNYHDTDPLQGYVVSEQRLITDLKLMKEANFNAIRTAHYPKSPYFYELADKYGFYVMSEADLETHGVVMLYGKENIDDFNIIADNPKYEKAILDRVEASIVQLQNYSSIIMWSLGNESGYGQNFKKAAALAHDLDDTRPVHYEGAFYARGGEDYSKLDVISRMYPSPEEIERRYLDNKQVTKPFILCEYAHAMGNSPGGLEAYHDLMEKYPAFIGAFVWEWCDHAVTAGMQHGLYRFRYGGDSGETLHDGNFCVDGIVNPDRIPHEGFYEFQEIHRPLVLKKYDGLTWTVRNQLDFLNINQFIEAAVSLTTIGGESKKFSFELPELLPHEEREIDFTSILKDSHFKPEELSSIMLTYRLKSATGLLSAKTYLGHDQVIYQRQVINKVEDRNAPITEQAAINISANSISVQLKEWEYHFDKKTAALNLIKHNNKRLLDEPTKIVIWRAPTDNDIHLEERWKEMGYFNPITRILGYSIDEQDNRIIISFDIGFYSTNTPKILSVDCKWTIYPGGHIEVDMHMERNMRMPALPRFGMIWKLQKEYEKIRYYGNGPFSSYSDKNLACHLGWFNTTVDENFRPHIRPQEDGSHDNVTSMSIKSPDKEIRFSAEEPFSFNAKHYSDEQMTMIKHNDKLQKEPYSFVHIDAVQSGIGTHSCGPELPKRYQVSGHTYNLNYSINFKDFI</sequence>
<dbReference type="InterPro" id="IPR006101">
    <property type="entry name" value="Glyco_hydro_2"/>
</dbReference>
<evidence type="ECO:0000256" key="3">
    <source>
        <dbReference type="ARBA" id="ARBA00012756"/>
    </source>
</evidence>
<dbReference type="InterPro" id="IPR008979">
    <property type="entry name" value="Galactose-bd-like_sf"/>
</dbReference>
<dbReference type="InterPro" id="IPR013783">
    <property type="entry name" value="Ig-like_fold"/>
</dbReference>
<dbReference type="PANTHER" id="PTHR46323">
    <property type="entry name" value="BETA-GALACTOSIDASE"/>
    <property type="match status" value="1"/>
</dbReference>
<evidence type="ECO:0000256" key="6">
    <source>
        <dbReference type="ARBA" id="ARBA00032230"/>
    </source>
</evidence>
<dbReference type="InterPro" id="IPR011013">
    <property type="entry name" value="Gal_mutarotase_sf_dom"/>
</dbReference>
<keyword evidence="4 7" id="KW-0378">Hydrolase</keyword>
<dbReference type="Pfam" id="PF00703">
    <property type="entry name" value="Glyco_hydro_2"/>
    <property type="match status" value="1"/>
</dbReference>
<dbReference type="Pfam" id="PF02929">
    <property type="entry name" value="Bgal_small_N"/>
    <property type="match status" value="1"/>
</dbReference>
<dbReference type="InterPro" id="IPR023230">
    <property type="entry name" value="Glyco_hydro_2_CS"/>
</dbReference>
<evidence type="ECO:0000313" key="10">
    <source>
        <dbReference type="Proteomes" id="UP000033530"/>
    </source>
</evidence>
<name>A0AAJ0JR51_STACA</name>
<dbReference type="InterPro" id="IPR006102">
    <property type="entry name" value="Ig-like_GH2"/>
</dbReference>